<dbReference type="InParanoid" id="B9SFR5"/>
<evidence type="ECO:0000313" key="1">
    <source>
        <dbReference type="EMBL" id="EEF37554.1"/>
    </source>
</evidence>
<gene>
    <name evidence="1" type="ORF">RCOM_1225030</name>
</gene>
<proteinExistence type="predicted"/>
<reference evidence="2" key="1">
    <citation type="journal article" date="2010" name="Nat. Biotechnol.">
        <title>Draft genome sequence of the oilseed species Ricinus communis.</title>
        <authorList>
            <person name="Chan A.P."/>
            <person name="Crabtree J."/>
            <person name="Zhao Q."/>
            <person name="Lorenzi H."/>
            <person name="Orvis J."/>
            <person name="Puiu D."/>
            <person name="Melake-Berhan A."/>
            <person name="Jones K.M."/>
            <person name="Redman J."/>
            <person name="Chen G."/>
            <person name="Cahoon E.B."/>
            <person name="Gedil M."/>
            <person name="Stanke M."/>
            <person name="Haas B.J."/>
            <person name="Wortman J.R."/>
            <person name="Fraser-Liggett C.M."/>
            <person name="Ravel J."/>
            <person name="Rabinowicz P.D."/>
        </authorList>
    </citation>
    <scope>NUCLEOTIDE SEQUENCE [LARGE SCALE GENOMIC DNA]</scope>
    <source>
        <strain evidence="2">cv. Hale</strain>
    </source>
</reference>
<evidence type="ECO:0000313" key="2">
    <source>
        <dbReference type="Proteomes" id="UP000008311"/>
    </source>
</evidence>
<dbReference type="EMBL" id="EQ973946">
    <property type="protein sequence ID" value="EEF37554.1"/>
    <property type="molecule type" value="Genomic_DNA"/>
</dbReference>
<dbReference type="AlphaFoldDB" id="B9SFR5"/>
<dbReference type="PANTHER" id="PTHR33710:SF71">
    <property type="entry name" value="ENDONUCLEASE_EXONUCLEASE_PHOSPHATASE DOMAIN-CONTAINING PROTEIN"/>
    <property type="match status" value="1"/>
</dbReference>
<protein>
    <submittedName>
        <fullName evidence="1">Uncharacterized protein</fullName>
    </submittedName>
</protein>
<dbReference type="PANTHER" id="PTHR33710">
    <property type="entry name" value="BNAC02G09200D PROTEIN"/>
    <property type="match status" value="1"/>
</dbReference>
<accession>B9SFR5</accession>
<sequence>MDGEPGVMVRDFLHVGHNVKDVHGTIGLVIVADVGKEKLKLELFTVVQYMSLSKENTSLSKDFNKIIWDNKRRGGKDRNFHDDAKCRGNRDHLGIMERLDRVLGDDAWSNLFPNYGVLTLTRANSNHALVICDGEYMRVCCMGRNEKVGRFEAHWVKRDNCVGIVKDGYISYGSDTTRISGYKRIHGCMQSLMRWNKLVVGDIKVQLLDLQS</sequence>
<name>B9SFR5_RICCO</name>
<organism evidence="1 2">
    <name type="scientific">Ricinus communis</name>
    <name type="common">Castor bean</name>
    <dbReference type="NCBI Taxonomy" id="3988"/>
    <lineage>
        <taxon>Eukaryota</taxon>
        <taxon>Viridiplantae</taxon>
        <taxon>Streptophyta</taxon>
        <taxon>Embryophyta</taxon>
        <taxon>Tracheophyta</taxon>
        <taxon>Spermatophyta</taxon>
        <taxon>Magnoliopsida</taxon>
        <taxon>eudicotyledons</taxon>
        <taxon>Gunneridae</taxon>
        <taxon>Pentapetalae</taxon>
        <taxon>rosids</taxon>
        <taxon>fabids</taxon>
        <taxon>Malpighiales</taxon>
        <taxon>Euphorbiaceae</taxon>
        <taxon>Acalyphoideae</taxon>
        <taxon>Acalypheae</taxon>
        <taxon>Ricinus</taxon>
    </lineage>
</organism>
<keyword evidence="2" id="KW-1185">Reference proteome</keyword>
<dbReference type="Proteomes" id="UP000008311">
    <property type="component" value="Unassembled WGS sequence"/>
</dbReference>